<sequence length="84" mass="9371">MRVFCRECGELGRITKTHRLSRDTADLYCQCTDAECGHSWVSQMSYSHPLSPSGRTTSQLALSLINSLSPDGRQALQRELNLGQ</sequence>
<gene>
    <name evidence="2" type="ORF">OB959_23005</name>
</gene>
<accession>A0AAW7I309</accession>
<name>A0AAW7I309_9GAMM</name>
<reference evidence="2" key="1">
    <citation type="submission" date="2023-08" db="EMBL/GenBank/DDBJ databases">
        <title>WGS of Aeromonas isolates.</title>
        <authorList>
            <person name="Lee H."/>
        </authorList>
    </citation>
    <scope>NUCLEOTIDE SEQUENCE</scope>
    <source>
        <strain evidence="2">SL22</strain>
    </source>
</reference>
<evidence type="ECO:0000259" key="1">
    <source>
        <dbReference type="Pfam" id="PF04606"/>
    </source>
</evidence>
<proteinExistence type="predicted"/>
<organism evidence="2 3">
    <name type="scientific">Aeromonas bestiarum</name>
    <dbReference type="NCBI Taxonomy" id="105751"/>
    <lineage>
        <taxon>Bacteria</taxon>
        <taxon>Pseudomonadati</taxon>
        <taxon>Pseudomonadota</taxon>
        <taxon>Gammaproteobacteria</taxon>
        <taxon>Aeromonadales</taxon>
        <taxon>Aeromonadaceae</taxon>
        <taxon>Aeromonas</taxon>
    </lineage>
</organism>
<dbReference type="AlphaFoldDB" id="A0AAW7I309"/>
<dbReference type="EMBL" id="JAOPLV010000019">
    <property type="protein sequence ID" value="MDM5142621.1"/>
    <property type="molecule type" value="Genomic_DNA"/>
</dbReference>
<protein>
    <submittedName>
        <fullName evidence="2">Ogr/Delta-like zinc finger family protein</fullName>
    </submittedName>
</protein>
<dbReference type="RefSeq" id="WP_290023169.1">
    <property type="nucleotide sequence ID" value="NZ_JAOPLV010000019.1"/>
</dbReference>
<evidence type="ECO:0000313" key="2">
    <source>
        <dbReference type="EMBL" id="MDM5142621.1"/>
    </source>
</evidence>
<dbReference type="Pfam" id="PF04606">
    <property type="entry name" value="Ogr_Delta"/>
    <property type="match status" value="1"/>
</dbReference>
<dbReference type="InterPro" id="IPR007684">
    <property type="entry name" value="Znf_Ogr/Delta"/>
</dbReference>
<evidence type="ECO:0000313" key="3">
    <source>
        <dbReference type="Proteomes" id="UP001168216"/>
    </source>
</evidence>
<feature type="domain" description="Zinc finger Ogr/Delta-type" evidence="1">
    <location>
        <begin position="5"/>
        <end position="48"/>
    </location>
</feature>
<dbReference type="Proteomes" id="UP001168216">
    <property type="component" value="Unassembled WGS sequence"/>
</dbReference>
<comment type="caution">
    <text evidence="2">The sequence shown here is derived from an EMBL/GenBank/DDBJ whole genome shotgun (WGS) entry which is preliminary data.</text>
</comment>